<dbReference type="EMBL" id="AP019400">
    <property type="protein sequence ID" value="BBI34299.1"/>
    <property type="molecule type" value="Genomic_DNA"/>
</dbReference>
<protein>
    <recommendedName>
        <fullName evidence="3">DNA-binding protein</fullName>
    </recommendedName>
</protein>
<dbReference type="Gene3D" id="1.10.150.20">
    <property type="entry name" value="5' to 3' exonuclease, C-terminal subdomain"/>
    <property type="match status" value="1"/>
</dbReference>
<evidence type="ECO:0000313" key="1">
    <source>
        <dbReference type="EMBL" id="BBI34299.1"/>
    </source>
</evidence>
<accession>A0A3T1D8A8</accession>
<evidence type="ECO:0000313" key="2">
    <source>
        <dbReference type="Proteomes" id="UP000289856"/>
    </source>
</evidence>
<dbReference type="RefSeq" id="WP_130611401.1">
    <property type="nucleotide sequence ID" value="NZ_AP019400.1"/>
</dbReference>
<keyword evidence="2" id="KW-1185">Reference proteome</keyword>
<proteinExistence type="predicted"/>
<reference evidence="1 2" key="1">
    <citation type="submission" date="2019-01" db="EMBL/GenBank/DDBJ databases">
        <title>Complete genome sequence of Cohnella hallensis HS21 isolated from Korean fir (Abies koreana) rhizospheric soil.</title>
        <authorList>
            <person name="Jiang L."/>
            <person name="Kang S.W."/>
            <person name="Kim S."/>
            <person name="Jung J."/>
            <person name="Kim C.Y."/>
            <person name="Kim D.H."/>
            <person name="Kim S.W."/>
            <person name="Lee J."/>
        </authorList>
    </citation>
    <scope>NUCLEOTIDE SEQUENCE [LARGE SCALE GENOMIC DNA]</scope>
    <source>
        <strain evidence="1 2">HS21</strain>
    </source>
</reference>
<organism evidence="1 2">
    <name type="scientific">Cohnella abietis</name>
    <dbReference type="NCBI Taxonomy" id="2507935"/>
    <lineage>
        <taxon>Bacteria</taxon>
        <taxon>Bacillati</taxon>
        <taxon>Bacillota</taxon>
        <taxon>Bacilli</taxon>
        <taxon>Bacillales</taxon>
        <taxon>Paenibacillaceae</taxon>
        <taxon>Cohnella</taxon>
    </lineage>
</organism>
<dbReference type="AlphaFoldDB" id="A0A3T1D8A8"/>
<gene>
    <name evidence="1" type="ORF">KCTCHS21_36980</name>
</gene>
<sequence length="62" mass="6622">MSDLPAGLAKPAIRALTNANLLQLEQISKISEAELKQLHGIGPNAVKQIRNALEAKGLTFSK</sequence>
<dbReference type="SUPFAM" id="SSF47789">
    <property type="entry name" value="C-terminal domain of RNA polymerase alpha subunit"/>
    <property type="match status" value="1"/>
</dbReference>
<dbReference type="OrthoDB" id="7950977at2"/>
<dbReference type="Proteomes" id="UP000289856">
    <property type="component" value="Chromosome"/>
</dbReference>
<dbReference type="KEGG" id="cohn:KCTCHS21_36980"/>
<name>A0A3T1D8A8_9BACL</name>
<evidence type="ECO:0008006" key="3">
    <source>
        <dbReference type="Google" id="ProtNLM"/>
    </source>
</evidence>